<feature type="region of interest" description="Disordered" evidence="1">
    <location>
        <begin position="44"/>
        <end position="159"/>
    </location>
</feature>
<feature type="region of interest" description="Disordered" evidence="1">
    <location>
        <begin position="1"/>
        <end position="22"/>
    </location>
</feature>
<dbReference type="AlphaFoldDB" id="K4FWM0"/>
<accession>K4FWM0</accession>
<dbReference type="EMBL" id="JX003248">
    <property type="protein sequence ID" value="AFJ66234.1"/>
    <property type="molecule type" value="Genomic_DNA"/>
</dbReference>
<proteinExistence type="predicted"/>
<reference evidence="2" key="2">
    <citation type="submission" date="2012-05" db="EMBL/GenBank/DDBJ databases">
        <authorList>
            <person name="Savar N.S."/>
            <person name="Jahanian-Najafabadi A."/>
            <person name="Bouzari S."/>
        </authorList>
    </citation>
    <scope>NUCLEOTIDE SEQUENCE</scope>
</reference>
<gene>
    <name evidence="2" type="ORF">34G24.33</name>
</gene>
<evidence type="ECO:0000256" key="1">
    <source>
        <dbReference type="SAM" id="MobiDB-lite"/>
    </source>
</evidence>
<evidence type="ECO:0000313" key="2">
    <source>
        <dbReference type="EMBL" id="AFJ66234.1"/>
    </source>
</evidence>
<feature type="compositionally biased region" description="Basic and acidic residues" evidence="1">
    <location>
        <begin position="142"/>
        <end position="156"/>
    </location>
</feature>
<organism evidence="2">
    <name type="scientific">Capsella rubella</name>
    <dbReference type="NCBI Taxonomy" id="81985"/>
    <lineage>
        <taxon>Eukaryota</taxon>
        <taxon>Viridiplantae</taxon>
        <taxon>Streptophyta</taxon>
        <taxon>Embryophyta</taxon>
        <taxon>Tracheophyta</taxon>
        <taxon>Spermatophyta</taxon>
        <taxon>Magnoliopsida</taxon>
        <taxon>eudicotyledons</taxon>
        <taxon>Gunneridae</taxon>
        <taxon>Pentapetalae</taxon>
        <taxon>rosids</taxon>
        <taxon>malvids</taxon>
        <taxon>Brassicales</taxon>
        <taxon>Brassicaceae</taxon>
        <taxon>Camelineae</taxon>
        <taxon>Capsella</taxon>
    </lineage>
</organism>
<sequence>MSELPANPKKPKLKQDEEDNEQEEVLVALVEHRSNEVERLNQHISNYQTKVSPPLPPPQSLHFFPEKSLQNSKAKLDQLRGVSSVPSNSAKKDNKPLKTLRNVSEDYASPSPSKTLRSCDSSDHPRSSSSSVSKAKTVLVKQKTEPSRDSPNVKDRGTKRKFGKHFLNISFLVYI</sequence>
<name>K4FWM0_9BRAS</name>
<reference evidence="2" key="1">
    <citation type="journal article" date="2012" name="Genetics">
        <title>Independent FLC Mutations as Causes of Flowering-Time Variation in Arabidopsis thaliana and Capsella rubella.</title>
        <authorList>
            <person name="Guo Y.L."/>
            <person name="Todesco M."/>
            <person name="Hagmann J."/>
            <person name="Das S."/>
            <person name="Weigel D."/>
        </authorList>
    </citation>
    <scope>NUCLEOTIDE SEQUENCE</scope>
</reference>
<protein>
    <submittedName>
        <fullName evidence="2">Uncharacterized protein</fullName>
    </submittedName>
</protein>